<dbReference type="InterPro" id="IPR000700">
    <property type="entry name" value="PAS-assoc_C"/>
</dbReference>
<keyword evidence="7" id="KW-0547">Nucleotide-binding</keyword>
<reference evidence="18 19" key="1">
    <citation type="submission" date="2018-12" db="EMBL/GenBank/DDBJ databases">
        <authorList>
            <person name="Feng G."/>
            <person name="Zhu H."/>
        </authorList>
    </citation>
    <scope>NUCLEOTIDE SEQUENCE [LARGE SCALE GENOMIC DNA]</scope>
    <source>
        <strain evidence="18 19">KCTC 12533</strain>
    </source>
</reference>
<dbReference type="FunFam" id="3.30.565.10:FF:000010">
    <property type="entry name" value="Sensor histidine kinase RcsC"/>
    <property type="match status" value="1"/>
</dbReference>
<dbReference type="SMART" id="SM00448">
    <property type="entry name" value="REC"/>
    <property type="match status" value="1"/>
</dbReference>
<dbReference type="Gene3D" id="1.10.287.130">
    <property type="match status" value="1"/>
</dbReference>
<dbReference type="InterPro" id="IPR003594">
    <property type="entry name" value="HATPase_dom"/>
</dbReference>
<dbReference type="PROSITE" id="PS50110">
    <property type="entry name" value="RESPONSE_REGULATORY"/>
    <property type="match status" value="1"/>
</dbReference>
<keyword evidence="8" id="KW-0418">Kinase</keyword>
<feature type="modified residue" description="4-aspartylphosphate" evidence="13">
    <location>
        <position position="923"/>
    </location>
</feature>
<feature type="domain" description="PAC" evidence="17">
    <location>
        <begin position="436"/>
        <end position="491"/>
    </location>
</feature>
<dbReference type="Gene3D" id="3.30.450.20">
    <property type="entry name" value="PAS domain"/>
    <property type="match status" value="3"/>
</dbReference>
<comment type="caution">
    <text evidence="18">The sequence shown here is derived from an EMBL/GenBank/DDBJ whole genome shotgun (WGS) entry which is preliminary data.</text>
</comment>
<dbReference type="PROSITE" id="PS50112">
    <property type="entry name" value="PAS"/>
    <property type="match status" value="1"/>
</dbReference>
<dbReference type="InterPro" id="IPR013656">
    <property type="entry name" value="PAS_4"/>
</dbReference>
<evidence type="ECO:0000259" key="14">
    <source>
        <dbReference type="PROSITE" id="PS50109"/>
    </source>
</evidence>
<dbReference type="InterPro" id="IPR004358">
    <property type="entry name" value="Sig_transdc_His_kin-like_C"/>
</dbReference>
<keyword evidence="11" id="KW-0902">Two-component regulatory system</keyword>
<dbReference type="InterPro" id="IPR003661">
    <property type="entry name" value="HisK_dim/P_dom"/>
</dbReference>
<dbReference type="EMBL" id="RWIT01000026">
    <property type="protein sequence ID" value="RSK43126.1"/>
    <property type="molecule type" value="Genomic_DNA"/>
</dbReference>
<dbReference type="GO" id="GO:0016020">
    <property type="term" value="C:membrane"/>
    <property type="evidence" value="ECO:0007669"/>
    <property type="project" value="UniProtKB-SubCell"/>
</dbReference>
<dbReference type="Pfam" id="PF02518">
    <property type="entry name" value="HATPase_c"/>
    <property type="match status" value="1"/>
</dbReference>
<dbReference type="FunFam" id="1.10.287.130:FF:000004">
    <property type="entry name" value="Ethylene receptor 1"/>
    <property type="match status" value="1"/>
</dbReference>
<evidence type="ECO:0000256" key="6">
    <source>
        <dbReference type="ARBA" id="ARBA00022692"/>
    </source>
</evidence>
<dbReference type="SUPFAM" id="SSF55874">
    <property type="entry name" value="ATPase domain of HSP90 chaperone/DNA topoisomerase II/histidine kinase"/>
    <property type="match status" value="1"/>
</dbReference>
<dbReference type="PRINTS" id="PR00344">
    <property type="entry name" value="BCTRLSENSOR"/>
</dbReference>
<dbReference type="InterPro" id="IPR005467">
    <property type="entry name" value="His_kinase_dom"/>
</dbReference>
<keyword evidence="12" id="KW-0472">Membrane</keyword>
<feature type="domain" description="PAS" evidence="16">
    <location>
        <begin position="492"/>
        <end position="562"/>
    </location>
</feature>
<evidence type="ECO:0000259" key="16">
    <source>
        <dbReference type="PROSITE" id="PS50112"/>
    </source>
</evidence>
<dbReference type="PANTHER" id="PTHR45339">
    <property type="entry name" value="HYBRID SIGNAL TRANSDUCTION HISTIDINE KINASE J"/>
    <property type="match status" value="1"/>
</dbReference>
<keyword evidence="10" id="KW-1133">Transmembrane helix</keyword>
<dbReference type="PANTHER" id="PTHR45339:SF1">
    <property type="entry name" value="HYBRID SIGNAL TRANSDUCTION HISTIDINE KINASE J"/>
    <property type="match status" value="1"/>
</dbReference>
<dbReference type="Pfam" id="PF00072">
    <property type="entry name" value="Response_reg"/>
    <property type="match status" value="1"/>
</dbReference>
<dbReference type="SMART" id="SM00091">
    <property type="entry name" value="PAS"/>
    <property type="match status" value="4"/>
</dbReference>
<dbReference type="InterPro" id="IPR036097">
    <property type="entry name" value="HisK_dim/P_sf"/>
</dbReference>
<dbReference type="Gene3D" id="3.40.50.2300">
    <property type="match status" value="1"/>
</dbReference>
<evidence type="ECO:0000256" key="12">
    <source>
        <dbReference type="ARBA" id="ARBA00023136"/>
    </source>
</evidence>
<organism evidence="18 19">
    <name type="scientific">Hymenobacter rigui</name>
    <dbReference type="NCBI Taxonomy" id="334424"/>
    <lineage>
        <taxon>Bacteria</taxon>
        <taxon>Pseudomonadati</taxon>
        <taxon>Bacteroidota</taxon>
        <taxon>Cytophagia</taxon>
        <taxon>Cytophagales</taxon>
        <taxon>Hymenobacteraceae</taxon>
        <taxon>Hymenobacter</taxon>
    </lineage>
</organism>
<dbReference type="InterPro" id="IPR035965">
    <property type="entry name" value="PAS-like_dom_sf"/>
</dbReference>
<evidence type="ECO:0000256" key="2">
    <source>
        <dbReference type="ARBA" id="ARBA00004370"/>
    </source>
</evidence>
<evidence type="ECO:0000313" key="19">
    <source>
        <dbReference type="Proteomes" id="UP000273500"/>
    </source>
</evidence>
<evidence type="ECO:0000256" key="1">
    <source>
        <dbReference type="ARBA" id="ARBA00000085"/>
    </source>
</evidence>
<feature type="domain" description="Histidine kinase" evidence="14">
    <location>
        <begin position="633"/>
        <end position="853"/>
    </location>
</feature>
<proteinExistence type="predicted"/>
<name>A0A3R9MIM2_9BACT</name>
<comment type="subcellular location">
    <subcellularLocation>
        <location evidence="2">Membrane</location>
    </subcellularLocation>
</comment>
<dbReference type="Pfam" id="PF00512">
    <property type="entry name" value="HisKA"/>
    <property type="match status" value="1"/>
</dbReference>
<dbReference type="Proteomes" id="UP000273500">
    <property type="component" value="Unassembled WGS sequence"/>
</dbReference>
<dbReference type="SUPFAM" id="SSF52172">
    <property type="entry name" value="CheY-like"/>
    <property type="match status" value="1"/>
</dbReference>
<sequence>MPPPNQLELLQCASALADGVLLLSADDTIQFLSSAFCTLWSLEQRAESWQGRPLLELTQALTGRLAEPASTNYCVLPPDGSSQQVQLQTGRRLELCAQLLPVTPACQLIRVRDVTAEQQQQRLLHDLSMVVEQSPNLILRFDAHGSLLYANERAHQFCLGLGAAECDSLQVQLRHLAASTLAQAQPHESEIGAGRHYFRLVVKPMPELGYANLYLNDITYQFQAERYLKQQQVFYTSILNELPGDIAVIGPDRRYRYVNPAAIRDPTIRAWIVGKTDAEYCIYRNVPMERASFRQALFDEALATRAAVEFEEAIGHGEETAYFLRRLQPVFKADGSLDFMIGYGMNITDRRLAQEKLRVSDQLLREQQAFQQLVLDVIPTAVYVREQGQITFANRAMQELLNQTQQLAELIRREPDGPAALAVAAYSRIDAEVLATGREVHTQDSLTLDSGEVRWFQTVKYPFPRPDGQVQVLGASTDITASKQAHLQLERSEKRYRDLQYYAQALIFTHDLTGYLLTANPACARLMGRTISELAGARLAQVLPPRLAREVSRYLEQVAEHGEFRGVLQLNAGPGRRRFILCHSHMVNTPNEPPYVLGYGQDITDLMLTEQQMRRAKNVAEKAAQARTTFLANMSHEIRTPLNGVLGMAALLARTPLLPEQREQLAIIQASGQHLLGVINDVLDVAKITAGKLELEYTPFCLNESIQQTLAPLERQAAEKGLGFSVELPPVSPWVLGDPFRLNQILLNLTSNALKFTPAGNVRVACRQVEHTTQQLTLHFSVSDTGIGIPADKRDKIFDSFTQANADTTRQFGGTGLGLSISQALVERFGGRLTVDSVLGQGSTFAFCITLPQAAAPNNTDELLLDTEPLLGMQILLVEDNTINRLVAREMVVGWGGHVDEAADGPAAVALFEQRTYDAVLMDIQLPSMSGLEVTVRFRQHPDPVRARTPILALTANAYVSDMQQYLAAGMNDCLAKPFDELELCRKLKALRPPTPAAV</sequence>
<dbReference type="InterPro" id="IPR000014">
    <property type="entry name" value="PAS"/>
</dbReference>
<keyword evidence="19" id="KW-1185">Reference proteome</keyword>
<dbReference type="AlphaFoldDB" id="A0A3R9MIM2"/>
<dbReference type="EC" id="2.7.13.3" evidence="3"/>
<evidence type="ECO:0000256" key="8">
    <source>
        <dbReference type="ARBA" id="ARBA00022777"/>
    </source>
</evidence>
<keyword evidence="5" id="KW-0808">Transferase</keyword>
<keyword evidence="4 13" id="KW-0597">Phosphoprotein</keyword>
<accession>A0A3R9MIM2</accession>
<keyword evidence="6" id="KW-0812">Transmembrane</keyword>
<dbReference type="OrthoDB" id="9797097at2"/>
<evidence type="ECO:0000259" key="17">
    <source>
        <dbReference type="PROSITE" id="PS50113"/>
    </source>
</evidence>
<dbReference type="InterPro" id="IPR011006">
    <property type="entry name" value="CheY-like_superfamily"/>
</dbReference>
<protein>
    <recommendedName>
        <fullName evidence="3">histidine kinase</fullName>
        <ecNumber evidence="3">2.7.13.3</ecNumber>
    </recommendedName>
</protein>
<dbReference type="CDD" id="cd00082">
    <property type="entry name" value="HisKA"/>
    <property type="match status" value="1"/>
</dbReference>
<evidence type="ECO:0000256" key="11">
    <source>
        <dbReference type="ARBA" id="ARBA00023012"/>
    </source>
</evidence>
<dbReference type="InterPro" id="IPR001789">
    <property type="entry name" value="Sig_transdc_resp-reg_receiver"/>
</dbReference>
<evidence type="ECO:0000256" key="7">
    <source>
        <dbReference type="ARBA" id="ARBA00022741"/>
    </source>
</evidence>
<dbReference type="NCBIfam" id="TIGR00229">
    <property type="entry name" value="sensory_box"/>
    <property type="match status" value="1"/>
</dbReference>
<dbReference type="Gene3D" id="3.30.565.10">
    <property type="entry name" value="Histidine kinase-like ATPase, C-terminal domain"/>
    <property type="match status" value="1"/>
</dbReference>
<dbReference type="RefSeq" id="WP_125424502.1">
    <property type="nucleotide sequence ID" value="NZ_RWIT01000026.1"/>
</dbReference>
<dbReference type="CDD" id="cd17546">
    <property type="entry name" value="REC_hyHK_CKI1_RcsC-like"/>
    <property type="match status" value="1"/>
</dbReference>
<dbReference type="CDD" id="cd16922">
    <property type="entry name" value="HATPase_EvgS-ArcB-TorS-like"/>
    <property type="match status" value="1"/>
</dbReference>
<evidence type="ECO:0000313" key="18">
    <source>
        <dbReference type="EMBL" id="RSK43126.1"/>
    </source>
</evidence>
<gene>
    <name evidence="18" type="ORF">EI291_22295</name>
</gene>
<dbReference type="GO" id="GO:0000155">
    <property type="term" value="F:phosphorelay sensor kinase activity"/>
    <property type="evidence" value="ECO:0007669"/>
    <property type="project" value="InterPro"/>
</dbReference>
<dbReference type="SUPFAM" id="SSF55785">
    <property type="entry name" value="PYP-like sensor domain (PAS domain)"/>
    <property type="match status" value="3"/>
</dbReference>
<dbReference type="SUPFAM" id="SSF47384">
    <property type="entry name" value="Homodimeric domain of signal transducing histidine kinase"/>
    <property type="match status" value="1"/>
</dbReference>
<dbReference type="Pfam" id="PF08448">
    <property type="entry name" value="PAS_4"/>
    <property type="match status" value="3"/>
</dbReference>
<feature type="domain" description="Response regulatory" evidence="15">
    <location>
        <begin position="874"/>
        <end position="992"/>
    </location>
</feature>
<feature type="domain" description="PAC" evidence="17">
    <location>
        <begin position="306"/>
        <end position="359"/>
    </location>
</feature>
<dbReference type="SMART" id="SM00388">
    <property type="entry name" value="HisKA"/>
    <property type="match status" value="1"/>
</dbReference>
<dbReference type="SMART" id="SM00387">
    <property type="entry name" value="HATPase_c"/>
    <property type="match status" value="1"/>
</dbReference>
<evidence type="ECO:0000256" key="5">
    <source>
        <dbReference type="ARBA" id="ARBA00022679"/>
    </source>
</evidence>
<evidence type="ECO:0000256" key="4">
    <source>
        <dbReference type="ARBA" id="ARBA00022553"/>
    </source>
</evidence>
<comment type="catalytic activity">
    <reaction evidence="1">
        <text>ATP + protein L-histidine = ADP + protein N-phospho-L-histidine.</text>
        <dbReference type="EC" id="2.7.13.3"/>
    </reaction>
</comment>
<dbReference type="PROSITE" id="PS50113">
    <property type="entry name" value="PAC"/>
    <property type="match status" value="2"/>
</dbReference>
<dbReference type="CDD" id="cd00130">
    <property type="entry name" value="PAS"/>
    <property type="match status" value="2"/>
</dbReference>
<evidence type="ECO:0000256" key="13">
    <source>
        <dbReference type="PROSITE-ProRule" id="PRU00169"/>
    </source>
</evidence>
<evidence type="ECO:0000256" key="3">
    <source>
        <dbReference type="ARBA" id="ARBA00012438"/>
    </source>
</evidence>
<dbReference type="InterPro" id="IPR036890">
    <property type="entry name" value="HATPase_C_sf"/>
</dbReference>
<dbReference type="PROSITE" id="PS50109">
    <property type="entry name" value="HIS_KIN"/>
    <property type="match status" value="1"/>
</dbReference>
<evidence type="ECO:0000259" key="15">
    <source>
        <dbReference type="PROSITE" id="PS50110"/>
    </source>
</evidence>
<evidence type="ECO:0000256" key="9">
    <source>
        <dbReference type="ARBA" id="ARBA00022840"/>
    </source>
</evidence>
<keyword evidence="9" id="KW-0067">ATP-binding</keyword>
<dbReference type="GO" id="GO:0005524">
    <property type="term" value="F:ATP binding"/>
    <property type="evidence" value="ECO:0007669"/>
    <property type="project" value="UniProtKB-KW"/>
</dbReference>
<evidence type="ECO:0000256" key="10">
    <source>
        <dbReference type="ARBA" id="ARBA00022989"/>
    </source>
</evidence>